<dbReference type="VEuPathDB" id="VectorBase:LLONM1_007263"/>
<dbReference type="GO" id="GO:0005576">
    <property type="term" value="C:extracellular region"/>
    <property type="evidence" value="ECO:0007669"/>
    <property type="project" value="UniProtKB-SubCell"/>
</dbReference>
<evidence type="ECO:0000256" key="4">
    <source>
        <dbReference type="ARBA" id="ARBA00022656"/>
    </source>
</evidence>
<evidence type="ECO:0000256" key="2">
    <source>
        <dbReference type="ARBA" id="ARBA00008098"/>
    </source>
</evidence>
<feature type="signal peptide" evidence="5">
    <location>
        <begin position="1"/>
        <end position="19"/>
    </location>
</feature>
<keyword evidence="3" id="KW-0964">Secreted</keyword>
<dbReference type="InterPro" id="IPR006170">
    <property type="entry name" value="PBP/GOBP"/>
</dbReference>
<accession>A0A7G3AAG5</accession>
<organism evidence="6">
    <name type="scientific">Lutzomyia longipalpis</name>
    <name type="common">Sand fly</name>
    <dbReference type="NCBI Taxonomy" id="7200"/>
    <lineage>
        <taxon>Eukaryota</taxon>
        <taxon>Metazoa</taxon>
        <taxon>Ecdysozoa</taxon>
        <taxon>Arthropoda</taxon>
        <taxon>Hexapoda</taxon>
        <taxon>Insecta</taxon>
        <taxon>Pterygota</taxon>
        <taxon>Neoptera</taxon>
        <taxon>Endopterygota</taxon>
        <taxon>Diptera</taxon>
        <taxon>Nematocera</taxon>
        <taxon>Psychodoidea</taxon>
        <taxon>Psychodidae</taxon>
        <taxon>Lutzomyia</taxon>
        <taxon>Lutzomyia</taxon>
    </lineage>
</organism>
<feature type="chain" id="PRO_5028880460" evidence="5">
    <location>
        <begin position="20"/>
        <end position="247"/>
    </location>
</feature>
<keyword evidence="5" id="KW-0732">Signal</keyword>
<dbReference type="GO" id="GO:0090729">
    <property type="term" value="F:toxin activity"/>
    <property type="evidence" value="ECO:0007669"/>
    <property type="project" value="UniProtKB-KW"/>
</dbReference>
<dbReference type="EMBL" id="GITU01002308">
    <property type="protein sequence ID" value="MBC1171011.1"/>
    <property type="molecule type" value="Transcribed_RNA"/>
</dbReference>
<dbReference type="CDD" id="cd23992">
    <property type="entry name" value="PBP_GOBP"/>
    <property type="match status" value="1"/>
</dbReference>
<name>A0A7G3AAG5_LUTLO</name>
<protein>
    <submittedName>
        <fullName evidence="6">Putative d7 salivary protein</fullName>
    </submittedName>
</protein>
<dbReference type="Gene3D" id="1.10.238.20">
    <property type="entry name" value="Pheromone/general odorant binding protein domain"/>
    <property type="match status" value="1"/>
</dbReference>
<dbReference type="InterPro" id="IPR036728">
    <property type="entry name" value="PBP_GOBP_sf"/>
</dbReference>
<comment type="similarity">
    <text evidence="2">Belongs to the PBP/GOBP family.</text>
</comment>
<comment type="subcellular location">
    <subcellularLocation>
        <location evidence="1">Secreted</location>
    </subcellularLocation>
</comment>
<proteinExistence type="inferred from homology"/>
<evidence type="ECO:0000256" key="1">
    <source>
        <dbReference type="ARBA" id="ARBA00004613"/>
    </source>
</evidence>
<dbReference type="SUPFAM" id="SSF47565">
    <property type="entry name" value="Insect pheromone/odorant-binding proteins"/>
    <property type="match status" value="1"/>
</dbReference>
<evidence type="ECO:0000256" key="5">
    <source>
        <dbReference type="SAM" id="SignalP"/>
    </source>
</evidence>
<evidence type="ECO:0000313" key="6">
    <source>
        <dbReference type="EMBL" id="MBC1171011.1"/>
    </source>
</evidence>
<dbReference type="GO" id="GO:0005549">
    <property type="term" value="F:odorant binding"/>
    <property type="evidence" value="ECO:0007669"/>
    <property type="project" value="InterPro"/>
</dbReference>
<dbReference type="AlphaFoldDB" id="A0A7G3AAG5"/>
<evidence type="ECO:0000256" key="3">
    <source>
        <dbReference type="ARBA" id="ARBA00022525"/>
    </source>
</evidence>
<sequence length="247" mass="28682">MNFLLKIFSLLCLCGLGYSWQDVRNADQTLWAYRSCQKNPEDKDHVPQWRKFELPDDEKTHCYVKCVWTRLGAYNENENVFKIDVITKQFNERGLEVPAGLDQELGGSTDGTCKAVYDKSMKFFKSHFMDFRNAYYATYDGSDEWFSKNPDVKPKGTKVSEYCKNKDDGDCKHSCSMYYYRLIDEDNLVIPFSNLPDYPEDKLQECRNEAKSANECKSSVIYQCLENADKSALDASLKILDEFSGRY</sequence>
<reference evidence="6" key="1">
    <citation type="journal article" date="2020" name="BMC">
        <title>Leishmania infection induces a limited differential gene expression in the sand fly midgut.</title>
        <authorList>
            <person name="Coutinho-Abreu I.V."/>
            <person name="Serafim T.D."/>
            <person name="Meneses C."/>
            <person name="Kamhawi S."/>
            <person name="Oliveira F."/>
            <person name="Valenzuela J.G."/>
        </authorList>
    </citation>
    <scope>NUCLEOTIDE SEQUENCE</scope>
    <source>
        <strain evidence="6">Jacobina</strain>
        <tissue evidence="6">Midgut</tissue>
    </source>
</reference>
<keyword evidence="4" id="KW-0800">Toxin</keyword>
<dbReference type="Pfam" id="PF01395">
    <property type="entry name" value="PBP_GOBP"/>
    <property type="match status" value="1"/>
</dbReference>